<dbReference type="Pfam" id="PF01555">
    <property type="entry name" value="N6_N4_Mtase"/>
    <property type="match status" value="2"/>
</dbReference>
<evidence type="ECO:0000256" key="2">
    <source>
        <dbReference type="ARBA" id="ARBA00022603"/>
    </source>
</evidence>
<keyword evidence="3" id="KW-0808">Transferase</keyword>
<dbReference type="Gene3D" id="3.40.50.150">
    <property type="entry name" value="Vaccinia Virus protein VP39"/>
    <property type="match status" value="2"/>
</dbReference>
<evidence type="ECO:0000259" key="4">
    <source>
        <dbReference type="Pfam" id="PF01555"/>
    </source>
</evidence>
<dbReference type="PROSITE" id="PS00092">
    <property type="entry name" value="N6_MTASE"/>
    <property type="match status" value="1"/>
</dbReference>
<dbReference type="InterPro" id="IPR002941">
    <property type="entry name" value="DNA_methylase_N4/N6"/>
</dbReference>
<dbReference type="SUPFAM" id="SSF53335">
    <property type="entry name" value="S-adenosyl-L-methionine-dependent methyltransferases"/>
    <property type="match status" value="1"/>
</dbReference>
<evidence type="ECO:0000313" key="5">
    <source>
        <dbReference type="EMBL" id="AZS07484.1"/>
    </source>
</evidence>
<comment type="similarity">
    <text evidence="1">Belongs to the N(4)/N(6)-methyltransferase family.</text>
</comment>
<evidence type="ECO:0000313" key="6">
    <source>
        <dbReference type="Proteomes" id="UP000287876"/>
    </source>
</evidence>
<dbReference type="InterPro" id="IPR029063">
    <property type="entry name" value="SAM-dependent_MTases_sf"/>
</dbReference>
<organism evidence="5 6">
    <name type="scientific">Mycobacterium phage Duke13</name>
    <dbReference type="NCBI Taxonomy" id="2499038"/>
    <lineage>
        <taxon>Viruses</taxon>
        <taxon>Duplodnaviria</taxon>
        <taxon>Heunggongvirae</taxon>
        <taxon>Uroviricota</taxon>
        <taxon>Caudoviricetes</taxon>
        <taxon>Omegavirus</taxon>
        <taxon>Omegavirus baka</taxon>
    </lineage>
</organism>
<dbReference type="GO" id="GO:0008170">
    <property type="term" value="F:N-methyltransferase activity"/>
    <property type="evidence" value="ECO:0007669"/>
    <property type="project" value="InterPro"/>
</dbReference>
<evidence type="ECO:0000256" key="1">
    <source>
        <dbReference type="ARBA" id="ARBA00006594"/>
    </source>
</evidence>
<dbReference type="CDD" id="cd02440">
    <property type="entry name" value="AdoMet_MTases"/>
    <property type="match status" value="1"/>
</dbReference>
<sequence>MNKVDIRPGDCRDVLASFPDASVDAILTDPPYELGFMGKKWDNSGIAFDVEMWEQCLRVLKPGGHLLAFGGSRTWHRLTVAIEDAGFEIRDSIAWLYGSGFPKSLDVSKAIDKRRDDEADIRRVCRWLRARIDDHPAETIRTIAERFGFHARMVEHWAARDTDSQPTLPTLTQWDQLRDLLEFDDELDAEVYRLNLRKGEPGEAWAGRPIVGTVTEWTDRTNYALTSRDGLRRGESTNPVALQWQGWGTALKPAFEPIVVARKPLVGTVAANVLKHGTGAINIDACRVGTADKLVRPEIRRHDNEVPGKGLGAGTQVEPGGRWPTNVVLDEVQAAELGEPQRFFPVFKYQAKAPAKERPSYVNEDGTKVAHSTVKPLTLVRWLARLVCPPGGVILDPFAGSGTTVEACLLEGFDCIAIENEADYIPLIEQRIERVGA</sequence>
<dbReference type="PRINTS" id="PR00508">
    <property type="entry name" value="S21N4MTFRASE"/>
</dbReference>
<feature type="domain" description="DNA methylase N-4/N-6" evidence="4">
    <location>
        <begin position="252"/>
        <end position="429"/>
    </location>
</feature>
<dbReference type="Proteomes" id="UP000287876">
    <property type="component" value="Segment"/>
</dbReference>
<evidence type="ECO:0000256" key="3">
    <source>
        <dbReference type="ARBA" id="ARBA00022679"/>
    </source>
</evidence>
<dbReference type="GO" id="GO:0032259">
    <property type="term" value="P:methylation"/>
    <property type="evidence" value="ECO:0007669"/>
    <property type="project" value="UniProtKB-KW"/>
</dbReference>
<dbReference type="GO" id="GO:0003677">
    <property type="term" value="F:DNA binding"/>
    <property type="evidence" value="ECO:0007669"/>
    <property type="project" value="InterPro"/>
</dbReference>
<dbReference type="InterPro" id="IPR001091">
    <property type="entry name" value="RM_Methyltransferase"/>
</dbReference>
<proteinExistence type="inferred from homology"/>
<name>A0A3S9UB21_9CAUD</name>
<feature type="domain" description="DNA methylase N-4/N-6" evidence="4">
    <location>
        <begin position="23"/>
        <end position="104"/>
    </location>
</feature>
<gene>
    <name evidence="5" type="primary">147</name>
    <name evidence="5" type="ORF">PBI_DUKE13_147</name>
</gene>
<dbReference type="EMBL" id="MK279849">
    <property type="protein sequence ID" value="AZS07484.1"/>
    <property type="molecule type" value="Genomic_DNA"/>
</dbReference>
<protein>
    <submittedName>
        <fullName evidence="5">DNA methylase</fullName>
    </submittedName>
</protein>
<dbReference type="InterPro" id="IPR002052">
    <property type="entry name" value="DNA_methylase_N6_adenine_CS"/>
</dbReference>
<accession>A0A3S9UB21</accession>
<reference evidence="5 6" key="1">
    <citation type="submission" date="2018-12" db="EMBL/GenBank/DDBJ databases">
        <authorList>
            <person name="Betsko A.J."/>
            <person name="Stoner T.H."/>
            <person name="Garlena R.A."/>
            <person name="Russell D.A."/>
            <person name="Pope W.H."/>
            <person name="Jacobs-Sera D."/>
            <person name="Hatfull G.F."/>
        </authorList>
    </citation>
    <scope>NUCLEOTIDE SEQUENCE [LARGE SCALE GENOMIC DNA]</scope>
</reference>
<keyword evidence="2 5" id="KW-0489">Methyltransferase</keyword>